<dbReference type="RefSeq" id="WP_035761380.1">
    <property type="nucleotide sequence ID" value="NZ_AP019716.1"/>
</dbReference>
<sequence length="69" mass="7958">MSKKLCPKCGSEKIIPILYGYPTKEMFEDSDNDECILGGCCIASTEEAENLLNKYHCRECGFEWKWDSR</sequence>
<evidence type="ECO:0000313" key="1">
    <source>
        <dbReference type="EMBL" id="QMW91490.1"/>
    </source>
</evidence>
<name>A0AAP9UET1_CLOBU</name>
<proteinExistence type="predicted"/>
<dbReference type="Proteomes" id="UP000515243">
    <property type="component" value="Chromosome 1"/>
</dbReference>
<gene>
    <name evidence="1" type="ORF">FF104_11105</name>
</gene>
<reference evidence="1 2" key="1">
    <citation type="submission" date="2019-05" db="EMBL/GenBank/DDBJ databases">
        <authorList>
            <person name="Schori C."/>
            <person name="Ahrens C."/>
        </authorList>
    </citation>
    <scope>NUCLEOTIDE SEQUENCE [LARGE SCALE GENOMIC DNA]</scope>
    <source>
        <strain evidence="1 2">DSM 10702</strain>
    </source>
</reference>
<dbReference type="EMBL" id="CP040626">
    <property type="protein sequence ID" value="QMW91490.1"/>
    <property type="molecule type" value="Genomic_DNA"/>
</dbReference>
<organism evidence="1 2">
    <name type="scientific">Clostridium butyricum</name>
    <dbReference type="NCBI Taxonomy" id="1492"/>
    <lineage>
        <taxon>Bacteria</taxon>
        <taxon>Bacillati</taxon>
        <taxon>Bacillota</taxon>
        <taxon>Clostridia</taxon>
        <taxon>Eubacteriales</taxon>
        <taxon>Clostridiaceae</taxon>
        <taxon>Clostridium</taxon>
    </lineage>
</organism>
<accession>A0AAP9UET1</accession>
<protein>
    <submittedName>
        <fullName evidence="1">Uncharacterized protein</fullName>
    </submittedName>
</protein>
<evidence type="ECO:0000313" key="2">
    <source>
        <dbReference type="Proteomes" id="UP000515243"/>
    </source>
</evidence>
<dbReference type="AlphaFoldDB" id="A0AAP9UET1"/>
<dbReference type="GeneID" id="92944718"/>